<dbReference type="SUPFAM" id="SSF144091">
    <property type="entry name" value="Rhomboid-like"/>
    <property type="match status" value="1"/>
</dbReference>
<dbReference type="Proteomes" id="UP000449678">
    <property type="component" value="Unassembled WGS sequence"/>
</dbReference>
<dbReference type="Pfam" id="PF01694">
    <property type="entry name" value="Rhomboid"/>
    <property type="match status" value="1"/>
</dbReference>
<dbReference type="RefSeq" id="WP_160988913.1">
    <property type="nucleotide sequence ID" value="NZ_WWCO01000002.1"/>
</dbReference>
<feature type="transmembrane region" description="Helical" evidence="5">
    <location>
        <begin position="85"/>
        <end position="104"/>
    </location>
</feature>
<dbReference type="InterPro" id="IPR022764">
    <property type="entry name" value="Peptidase_S54_rhomboid_dom"/>
</dbReference>
<evidence type="ECO:0000256" key="2">
    <source>
        <dbReference type="ARBA" id="ARBA00022692"/>
    </source>
</evidence>
<evidence type="ECO:0000259" key="6">
    <source>
        <dbReference type="Pfam" id="PF01694"/>
    </source>
</evidence>
<dbReference type="Gene3D" id="1.20.1540.10">
    <property type="entry name" value="Rhomboid-like"/>
    <property type="match status" value="1"/>
</dbReference>
<keyword evidence="8" id="KW-1185">Reference proteome</keyword>
<evidence type="ECO:0000313" key="7">
    <source>
        <dbReference type="EMBL" id="MYM33532.1"/>
    </source>
</evidence>
<name>A0ABW9V424_9BURK</name>
<dbReference type="InterPro" id="IPR023826">
    <property type="entry name" value="Rhom-like_SP_proteobac"/>
</dbReference>
<keyword evidence="4 5" id="KW-0472">Membrane</keyword>
<keyword evidence="2 5" id="KW-0812">Transmembrane</keyword>
<feature type="transmembrane region" description="Helical" evidence="5">
    <location>
        <begin position="61"/>
        <end position="79"/>
    </location>
</feature>
<protein>
    <submittedName>
        <fullName evidence="7">Rhombosortase</fullName>
        <ecNumber evidence="7">3.4.21.-</ecNumber>
    </submittedName>
</protein>
<keyword evidence="7" id="KW-0378">Hydrolase</keyword>
<organism evidence="7 8">
    <name type="scientific">Duganella lactea</name>
    <dbReference type="NCBI Taxonomy" id="2692173"/>
    <lineage>
        <taxon>Bacteria</taxon>
        <taxon>Pseudomonadati</taxon>
        <taxon>Pseudomonadota</taxon>
        <taxon>Betaproteobacteria</taxon>
        <taxon>Burkholderiales</taxon>
        <taxon>Oxalobacteraceae</taxon>
        <taxon>Telluria group</taxon>
        <taxon>Duganella</taxon>
    </lineage>
</organism>
<feature type="transmembrane region" description="Helical" evidence="5">
    <location>
        <begin position="33"/>
        <end position="54"/>
    </location>
</feature>
<evidence type="ECO:0000256" key="1">
    <source>
        <dbReference type="ARBA" id="ARBA00004141"/>
    </source>
</evidence>
<dbReference type="EMBL" id="WWCO01000002">
    <property type="protein sequence ID" value="MYM33532.1"/>
    <property type="molecule type" value="Genomic_DNA"/>
</dbReference>
<dbReference type="GO" id="GO:0016787">
    <property type="term" value="F:hydrolase activity"/>
    <property type="evidence" value="ECO:0007669"/>
    <property type="project" value="UniProtKB-KW"/>
</dbReference>
<feature type="domain" description="Peptidase S54 rhomboid" evidence="6">
    <location>
        <begin position="20"/>
        <end position="162"/>
    </location>
</feature>
<dbReference type="EC" id="3.4.21.-" evidence="7"/>
<evidence type="ECO:0000313" key="8">
    <source>
        <dbReference type="Proteomes" id="UP000449678"/>
    </source>
</evidence>
<accession>A0ABW9V424</accession>
<proteinExistence type="predicted"/>
<evidence type="ECO:0000256" key="3">
    <source>
        <dbReference type="ARBA" id="ARBA00022989"/>
    </source>
</evidence>
<sequence>MASTAVAELLEFDRHAILAGEIWRLWTAHLVHYSAQHALIDGATALVAGAIALPALGWRRLCLTLALAMPLISTGLLLLAPDCLVYRGASGIAVLLVVLAARVLWPRAGTMARSTLLLLAVALPGKIAAEALGYAAPWSGLPADVRVVWQAHLLGAILALMIKLSPSHKV</sequence>
<dbReference type="InterPro" id="IPR035952">
    <property type="entry name" value="Rhomboid-like_sf"/>
</dbReference>
<evidence type="ECO:0000256" key="4">
    <source>
        <dbReference type="ARBA" id="ARBA00023136"/>
    </source>
</evidence>
<feature type="transmembrane region" description="Helical" evidence="5">
    <location>
        <begin position="147"/>
        <end position="164"/>
    </location>
</feature>
<comment type="subcellular location">
    <subcellularLocation>
        <location evidence="1">Membrane</location>
        <topology evidence="1">Multi-pass membrane protein</topology>
    </subcellularLocation>
</comment>
<keyword evidence="3 5" id="KW-1133">Transmembrane helix</keyword>
<reference evidence="7 8" key="1">
    <citation type="submission" date="2019-12" db="EMBL/GenBank/DDBJ databases">
        <title>Novel species isolated from a subtropical stream in China.</title>
        <authorList>
            <person name="Lu H."/>
        </authorList>
    </citation>
    <scope>NUCLEOTIDE SEQUENCE [LARGE SCALE GENOMIC DNA]</scope>
    <source>
        <strain evidence="7 8">FT94W</strain>
    </source>
</reference>
<evidence type="ECO:0000256" key="5">
    <source>
        <dbReference type="SAM" id="Phobius"/>
    </source>
</evidence>
<gene>
    <name evidence="7" type="primary">rrtA</name>
    <name evidence="7" type="ORF">GTP38_04170</name>
</gene>
<comment type="caution">
    <text evidence="7">The sequence shown here is derived from an EMBL/GenBank/DDBJ whole genome shotgun (WGS) entry which is preliminary data.</text>
</comment>
<dbReference type="NCBIfam" id="TIGR03902">
    <property type="entry name" value="rhom_GG_sort"/>
    <property type="match status" value="1"/>
</dbReference>
<feature type="transmembrane region" description="Helical" evidence="5">
    <location>
        <begin position="116"/>
        <end position="135"/>
    </location>
</feature>